<dbReference type="RefSeq" id="WP_120810178.1">
    <property type="nucleotide sequence ID" value="NZ_RBID01000013.1"/>
</dbReference>
<dbReference type="SUPFAM" id="SSF53056">
    <property type="entry name" value="beta-carbonic anhydrase, cab"/>
    <property type="match status" value="1"/>
</dbReference>
<dbReference type="InterPro" id="IPR006311">
    <property type="entry name" value="TAT_signal"/>
</dbReference>
<dbReference type="EMBL" id="RBID01000013">
    <property type="protein sequence ID" value="RKQ60018.1"/>
    <property type="molecule type" value="Genomic_DNA"/>
</dbReference>
<dbReference type="Gene3D" id="3.40.1050.10">
    <property type="entry name" value="Carbonic anhydrase"/>
    <property type="match status" value="1"/>
</dbReference>
<dbReference type="InterPro" id="IPR046871">
    <property type="entry name" value="Pro_CA_2"/>
</dbReference>
<dbReference type="GO" id="GO:0004089">
    <property type="term" value="F:carbonate dehydratase activity"/>
    <property type="evidence" value="ECO:0007669"/>
    <property type="project" value="InterPro"/>
</dbReference>
<comment type="caution">
    <text evidence="1">The sequence shown here is derived from an EMBL/GenBank/DDBJ whole genome shotgun (WGS) entry which is preliminary data.</text>
</comment>
<dbReference type="InterPro" id="IPR036874">
    <property type="entry name" value="Carbonic_anhydrase_sf"/>
</dbReference>
<gene>
    <name evidence="1" type="ORF">C8E02_1362</name>
</gene>
<dbReference type="PROSITE" id="PS51318">
    <property type="entry name" value="TAT"/>
    <property type="match status" value="1"/>
</dbReference>
<accession>A0A495BGS4</accession>
<dbReference type="NCBIfam" id="TIGR01409">
    <property type="entry name" value="TAT_signal_seq"/>
    <property type="match status" value="1"/>
</dbReference>
<dbReference type="Proteomes" id="UP000279384">
    <property type="component" value="Unassembled WGS sequence"/>
</dbReference>
<dbReference type="GO" id="GO:0008270">
    <property type="term" value="F:zinc ion binding"/>
    <property type="evidence" value="ECO:0007669"/>
    <property type="project" value="InterPro"/>
</dbReference>
<evidence type="ECO:0000313" key="1">
    <source>
        <dbReference type="EMBL" id="RKQ60018.1"/>
    </source>
</evidence>
<protein>
    <submittedName>
        <fullName evidence="1">Secreted protein</fullName>
    </submittedName>
</protein>
<dbReference type="InterPro" id="IPR019546">
    <property type="entry name" value="TAT_signal_bac_arc"/>
</dbReference>
<dbReference type="Pfam" id="PF20393">
    <property type="entry name" value="Pro_CA_2"/>
    <property type="match status" value="1"/>
</dbReference>
<evidence type="ECO:0000313" key="2">
    <source>
        <dbReference type="Proteomes" id="UP000279384"/>
    </source>
</evidence>
<organism evidence="1 2">
    <name type="scientific">Vogesella indigofera</name>
    <name type="common">Pseudomonas indigofera</name>
    <dbReference type="NCBI Taxonomy" id="45465"/>
    <lineage>
        <taxon>Bacteria</taxon>
        <taxon>Pseudomonadati</taxon>
        <taxon>Pseudomonadota</taxon>
        <taxon>Betaproteobacteria</taxon>
        <taxon>Neisseriales</taxon>
        <taxon>Chromobacteriaceae</taxon>
        <taxon>Vogesella</taxon>
    </lineage>
</organism>
<reference evidence="1 2" key="1">
    <citation type="submission" date="2018-10" db="EMBL/GenBank/DDBJ databases">
        <title>Genomic Encyclopedia of Type Strains, Phase IV (KMG-IV): sequencing the most valuable type-strain genomes for metagenomic binning, comparative biology and taxonomic classification.</title>
        <authorList>
            <person name="Goeker M."/>
        </authorList>
    </citation>
    <scope>NUCLEOTIDE SEQUENCE [LARGE SCALE GENOMIC DNA]</scope>
    <source>
        <strain evidence="1 2">DSM 3303</strain>
    </source>
</reference>
<name>A0A495BGS4_VOGIN</name>
<dbReference type="AlphaFoldDB" id="A0A495BGS4"/>
<proteinExistence type="predicted"/>
<sequence length="189" mass="20659">MCQAQQRPAVDCHGSAARPIGRRQFVKLAAMGGAAALLGSFLPRTAYAAGGTEALLLSCMDYRLVDDTERFMAGKGMKDKYDHIVLAGASLGAVTGKFPAWNTAFWEHLDVAISLHHIHKVMLLDHRDCGAYKVVLGEDFGQAPDKETRVHAETLMSLRKAILQKHPQLQVESYLMALDGSVQQIVART</sequence>